<dbReference type="KEGG" id="ctak:4412677_00598"/>
<dbReference type="InterPro" id="IPR021961">
    <property type="entry name" value="McrB_DNA-bd"/>
</dbReference>
<keyword evidence="2" id="KW-0378">Hydrolase</keyword>
<dbReference type="Proteomes" id="UP000215196">
    <property type="component" value="Chromosome 1"/>
</dbReference>
<dbReference type="GO" id="GO:0004519">
    <property type="term" value="F:endonuclease activity"/>
    <property type="evidence" value="ECO:0007669"/>
    <property type="project" value="UniProtKB-KW"/>
</dbReference>
<organism evidence="2 3">
    <name type="scientific">Chryseobacterium taklimakanense</name>
    <dbReference type="NCBI Taxonomy" id="536441"/>
    <lineage>
        <taxon>Bacteria</taxon>
        <taxon>Pseudomonadati</taxon>
        <taxon>Bacteroidota</taxon>
        <taxon>Flavobacteriia</taxon>
        <taxon>Flavobacteriales</taxon>
        <taxon>Weeksellaceae</taxon>
        <taxon>Chryseobacterium group</taxon>
        <taxon>Chryseobacterium</taxon>
    </lineage>
</organism>
<sequence length="302" mass="34800">MDRILREPIENYLTQKQLTFAGNQLADRLRNEFPNLLAQILPDQSRYKVAGSPGKGNWTDNPWIAILDTLITDTPQSGYYPVFLFKSDMSGVYLSLNQGVTEVREYYRRDAKNVLKLRAEDFRAKIDIDENDLLEIDLNSNSSNAKLYKAGNIIAKYYSADNLPNVAELTADVLRFLHLYEELTFNDTQIDEKKDLTAIEKKQYRLHFRIERNSGVSKKVKDFKGYICEACDFNFVDKYGELGRQFIAAHHLTPIANLGIGQFQINIQTDFAVLCSNCHSMIHRLDDPSDLEQLRQNIMQNE</sequence>
<dbReference type="Pfam" id="PF12102">
    <property type="entry name" value="MrcB_N"/>
    <property type="match status" value="1"/>
</dbReference>
<keyword evidence="2" id="KW-0255">Endonuclease</keyword>
<reference evidence="2 3" key="1">
    <citation type="submission" date="2017-06" db="EMBL/GenBank/DDBJ databases">
        <authorList>
            <consortium name="Pathogen Informatics"/>
        </authorList>
    </citation>
    <scope>NUCLEOTIDE SEQUENCE [LARGE SCALE GENOMIC DNA]</scope>
    <source>
        <strain evidence="2 3">NCTC13490</strain>
    </source>
</reference>
<gene>
    <name evidence="2" type="ORF">SAMEA4412677_00598</name>
</gene>
<keyword evidence="2" id="KW-0540">Nuclease</keyword>
<dbReference type="Gene3D" id="3.30.920.90">
    <property type="match status" value="1"/>
</dbReference>
<keyword evidence="3" id="KW-1185">Reference proteome</keyword>
<protein>
    <submittedName>
        <fullName evidence="2">Predicted restriction endonuclease</fullName>
    </submittedName>
</protein>
<evidence type="ECO:0000313" key="2">
    <source>
        <dbReference type="EMBL" id="SNV36922.1"/>
    </source>
</evidence>
<evidence type="ECO:0000313" key="3">
    <source>
        <dbReference type="Proteomes" id="UP000215196"/>
    </source>
</evidence>
<dbReference type="RefSeq" id="WP_095070264.1">
    <property type="nucleotide sequence ID" value="NZ_LT906465.1"/>
</dbReference>
<evidence type="ECO:0000259" key="1">
    <source>
        <dbReference type="Pfam" id="PF12102"/>
    </source>
</evidence>
<name>A0A239WR79_9FLAO</name>
<dbReference type="AlphaFoldDB" id="A0A239WR79"/>
<accession>A0A239WR79</accession>
<feature type="domain" description="Type IV methyl-directed restriction enzyme EcoKMcrB subunit DNA-binding" evidence="1">
    <location>
        <begin position="10"/>
        <end position="183"/>
    </location>
</feature>
<dbReference type="EMBL" id="LT906465">
    <property type="protein sequence ID" value="SNV36922.1"/>
    <property type="molecule type" value="Genomic_DNA"/>
</dbReference>
<proteinExistence type="predicted"/>